<name>A0A7W6ZSY8_9HYPH</name>
<keyword evidence="2" id="KW-1185">Reference proteome</keyword>
<reference evidence="1 2" key="1">
    <citation type="submission" date="2020-08" db="EMBL/GenBank/DDBJ databases">
        <title>Genomic Encyclopedia of Type Strains, Phase IV (KMG-V): Genome sequencing to study the core and pangenomes of soil and plant-associated prokaryotes.</title>
        <authorList>
            <person name="Whitman W."/>
        </authorList>
    </citation>
    <scope>NUCLEOTIDE SEQUENCE [LARGE SCALE GENOMIC DNA]</scope>
    <source>
        <strain evidence="1 2">SEMIA 492</strain>
    </source>
</reference>
<proteinExistence type="predicted"/>
<dbReference type="AlphaFoldDB" id="A0A7W6ZSY8"/>
<organism evidence="1 2">
    <name type="scientific">Rhizobium leucaenae</name>
    <dbReference type="NCBI Taxonomy" id="29450"/>
    <lineage>
        <taxon>Bacteria</taxon>
        <taxon>Pseudomonadati</taxon>
        <taxon>Pseudomonadota</taxon>
        <taxon>Alphaproteobacteria</taxon>
        <taxon>Hyphomicrobiales</taxon>
        <taxon>Rhizobiaceae</taxon>
        <taxon>Rhizobium/Agrobacterium group</taxon>
        <taxon>Rhizobium</taxon>
    </lineage>
</organism>
<evidence type="ECO:0000313" key="1">
    <source>
        <dbReference type="EMBL" id="MBB4568207.1"/>
    </source>
</evidence>
<protein>
    <submittedName>
        <fullName evidence="1">Uncharacterized protein</fullName>
    </submittedName>
</protein>
<dbReference type="Proteomes" id="UP000543836">
    <property type="component" value="Unassembled WGS sequence"/>
</dbReference>
<accession>A0A7W6ZSY8</accession>
<gene>
    <name evidence="1" type="ORF">GGE60_002318</name>
</gene>
<sequence length="36" mass="3993">MILDRDAVVDRVNKVEARAVAVQSDGAGMDLSFEKW</sequence>
<evidence type="ECO:0000313" key="2">
    <source>
        <dbReference type="Proteomes" id="UP000543836"/>
    </source>
</evidence>
<dbReference type="EMBL" id="JACIIG010000004">
    <property type="protein sequence ID" value="MBB4568207.1"/>
    <property type="molecule type" value="Genomic_DNA"/>
</dbReference>
<comment type="caution">
    <text evidence="1">The sequence shown here is derived from an EMBL/GenBank/DDBJ whole genome shotgun (WGS) entry which is preliminary data.</text>
</comment>